<evidence type="ECO:0000256" key="3">
    <source>
        <dbReference type="ARBA" id="ARBA00022475"/>
    </source>
</evidence>
<feature type="region of interest" description="Disordered" evidence="15">
    <location>
        <begin position="571"/>
        <end position="631"/>
    </location>
</feature>
<evidence type="ECO:0000256" key="15">
    <source>
        <dbReference type="SAM" id="MobiDB-lite"/>
    </source>
</evidence>
<dbReference type="GO" id="GO:0005524">
    <property type="term" value="F:ATP binding"/>
    <property type="evidence" value="ECO:0007669"/>
    <property type="project" value="UniProtKB-UniRule"/>
</dbReference>
<dbReference type="Pfam" id="PF09397">
    <property type="entry name" value="FtsK_gamma"/>
    <property type="match status" value="1"/>
</dbReference>
<feature type="transmembrane region" description="Helical" evidence="16">
    <location>
        <begin position="21"/>
        <end position="42"/>
    </location>
</feature>
<feature type="transmembrane region" description="Helical" evidence="16">
    <location>
        <begin position="116"/>
        <end position="137"/>
    </location>
</feature>
<dbReference type="GO" id="GO:0051301">
    <property type="term" value="P:cell division"/>
    <property type="evidence" value="ECO:0007669"/>
    <property type="project" value="UniProtKB-KW"/>
</dbReference>
<feature type="compositionally biased region" description="Basic residues" evidence="15">
    <location>
        <begin position="249"/>
        <end position="261"/>
    </location>
</feature>
<dbReference type="EMBL" id="JACBAZ010000006">
    <property type="protein sequence ID" value="NWK56828.1"/>
    <property type="molecule type" value="Genomic_DNA"/>
</dbReference>
<dbReference type="SMART" id="SM00843">
    <property type="entry name" value="Ftsk_gamma"/>
    <property type="match status" value="1"/>
</dbReference>
<evidence type="ECO:0000256" key="13">
    <source>
        <dbReference type="ARBA" id="ARBA00025923"/>
    </source>
</evidence>
<dbReference type="PANTHER" id="PTHR22683">
    <property type="entry name" value="SPORULATION PROTEIN RELATED"/>
    <property type="match status" value="1"/>
</dbReference>
<dbReference type="Proteomes" id="UP000557872">
    <property type="component" value="Unassembled WGS sequence"/>
</dbReference>
<feature type="transmembrane region" description="Helical" evidence="16">
    <location>
        <begin position="80"/>
        <end position="104"/>
    </location>
</feature>
<dbReference type="PROSITE" id="PS50901">
    <property type="entry name" value="FTSK"/>
    <property type="match status" value="1"/>
</dbReference>
<keyword evidence="3" id="KW-1003">Cell membrane</keyword>
<keyword evidence="19" id="KW-1185">Reference proteome</keyword>
<evidence type="ECO:0000256" key="1">
    <source>
        <dbReference type="ARBA" id="ARBA00004651"/>
    </source>
</evidence>
<dbReference type="Pfam" id="PF01580">
    <property type="entry name" value="FtsK_SpoIIIE"/>
    <property type="match status" value="1"/>
</dbReference>
<dbReference type="InterPro" id="IPR018541">
    <property type="entry name" value="Ftsk_gamma"/>
</dbReference>
<evidence type="ECO:0000256" key="2">
    <source>
        <dbReference type="ARBA" id="ARBA00006474"/>
    </source>
</evidence>
<dbReference type="InterPro" id="IPR041027">
    <property type="entry name" value="FtsK_alpha"/>
</dbReference>
<dbReference type="PANTHER" id="PTHR22683:SF41">
    <property type="entry name" value="DNA TRANSLOCASE FTSK"/>
    <property type="match status" value="1"/>
</dbReference>
<dbReference type="InterPro" id="IPR002543">
    <property type="entry name" value="FtsK_dom"/>
</dbReference>
<dbReference type="SUPFAM" id="SSF52540">
    <property type="entry name" value="P-loop containing nucleoside triphosphate hydrolases"/>
    <property type="match status" value="1"/>
</dbReference>
<dbReference type="RefSeq" id="WP_178933654.1">
    <property type="nucleotide sequence ID" value="NZ_JACBAZ010000006.1"/>
</dbReference>
<dbReference type="InterPro" id="IPR036390">
    <property type="entry name" value="WH_DNA-bd_sf"/>
</dbReference>
<comment type="caution">
    <text evidence="18">The sequence shown here is derived from an EMBL/GenBank/DDBJ whole genome shotgun (WGS) entry which is preliminary data.</text>
</comment>
<feature type="compositionally biased region" description="Acidic residues" evidence="15">
    <location>
        <begin position="581"/>
        <end position="598"/>
    </location>
</feature>
<evidence type="ECO:0000256" key="6">
    <source>
        <dbReference type="ARBA" id="ARBA00022741"/>
    </source>
</evidence>
<evidence type="ECO:0000259" key="17">
    <source>
        <dbReference type="PROSITE" id="PS50901"/>
    </source>
</evidence>
<dbReference type="Pfam" id="PF13491">
    <property type="entry name" value="FtsK_4TM"/>
    <property type="match status" value="1"/>
</dbReference>
<keyword evidence="11 16" id="KW-0472">Membrane</keyword>
<evidence type="ECO:0000256" key="16">
    <source>
        <dbReference type="SAM" id="Phobius"/>
    </source>
</evidence>
<dbReference type="Gene3D" id="1.10.10.10">
    <property type="entry name" value="Winged helix-like DNA-binding domain superfamily/Winged helix DNA-binding domain"/>
    <property type="match status" value="1"/>
</dbReference>
<dbReference type="GO" id="GO:0007059">
    <property type="term" value="P:chromosome segregation"/>
    <property type="evidence" value="ECO:0007669"/>
    <property type="project" value="UniProtKB-KW"/>
</dbReference>
<keyword evidence="5 16" id="KW-0812">Transmembrane</keyword>
<feature type="compositionally biased region" description="Basic and acidic residues" evidence="15">
    <location>
        <begin position="221"/>
        <end position="231"/>
    </location>
</feature>
<name>A0A851GGB4_9BACT</name>
<evidence type="ECO:0000256" key="11">
    <source>
        <dbReference type="ARBA" id="ARBA00023136"/>
    </source>
</evidence>
<keyword evidence="8 14" id="KW-0067">ATP-binding</keyword>
<proteinExistence type="inferred from homology"/>
<dbReference type="GO" id="GO:0005886">
    <property type="term" value="C:plasma membrane"/>
    <property type="evidence" value="ECO:0007669"/>
    <property type="project" value="UniProtKB-SubCell"/>
</dbReference>
<evidence type="ECO:0000256" key="9">
    <source>
        <dbReference type="ARBA" id="ARBA00022989"/>
    </source>
</evidence>
<evidence type="ECO:0000256" key="10">
    <source>
        <dbReference type="ARBA" id="ARBA00023125"/>
    </source>
</evidence>
<keyword evidence="6 14" id="KW-0547">Nucleotide-binding</keyword>
<accession>A0A851GGB4</accession>
<evidence type="ECO:0000256" key="7">
    <source>
        <dbReference type="ARBA" id="ARBA00022829"/>
    </source>
</evidence>
<dbReference type="InterPro" id="IPR025199">
    <property type="entry name" value="FtsK_4TM"/>
</dbReference>
<organism evidence="18 19">
    <name type="scientific">Oceaniferula marina</name>
    <dbReference type="NCBI Taxonomy" id="2748318"/>
    <lineage>
        <taxon>Bacteria</taxon>
        <taxon>Pseudomonadati</taxon>
        <taxon>Verrucomicrobiota</taxon>
        <taxon>Verrucomicrobiia</taxon>
        <taxon>Verrucomicrobiales</taxon>
        <taxon>Verrucomicrobiaceae</taxon>
        <taxon>Oceaniferula</taxon>
    </lineage>
</organism>
<dbReference type="InterPro" id="IPR003593">
    <property type="entry name" value="AAA+_ATPase"/>
</dbReference>
<dbReference type="InterPro" id="IPR027417">
    <property type="entry name" value="P-loop_NTPase"/>
</dbReference>
<feature type="compositionally biased region" description="Acidic residues" evidence="15">
    <location>
        <begin position="268"/>
        <end position="278"/>
    </location>
</feature>
<feature type="region of interest" description="Disordered" evidence="15">
    <location>
        <begin position="221"/>
        <end position="317"/>
    </location>
</feature>
<dbReference type="GO" id="GO:0003677">
    <property type="term" value="F:DNA binding"/>
    <property type="evidence" value="ECO:0007669"/>
    <property type="project" value="UniProtKB-KW"/>
</dbReference>
<comment type="subcellular location">
    <subcellularLocation>
        <location evidence="1">Cell membrane</location>
        <topology evidence="1">Multi-pass membrane protein</topology>
    </subcellularLocation>
</comment>
<keyword evidence="10" id="KW-0238">DNA-binding</keyword>
<evidence type="ECO:0000256" key="12">
    <source>
        <dbReference type="ARBA" id="ARBA00023306"/>
    </source>
</evidence>
<sequence length="857" mass="93600">MATARNKPKNQKRERSQWPNEVLGILLCGGGLLLLLSLISFVPGDVKFLPWMGDAGEAAQSEGCSNWIGPVGVFLGQITFVTFGAAAYLVPLTMLWMGVAKLVFDARASWRTWTGCGVFILSGAALLAVQSLFLQAWSEANHLSGPGGVVGYALGTKFLEALLNKPGAILVLVCVYLVSLILLTGLHPIQFSRSLVTFAVRWWQGRGERKVASAEKAAAREKLRRERDQQLARKHPLFDEDEIEASPKPKARKKAAAKKAANKAANEDKDDDKEEDPQTELPLKVTPPPQVIDASQRSQHKSVPGAKPFAKKKLDHGGLSTEEYENYELPGFDLLNVPENAEPETEADKGELVSVQKTIIDTLKAFGVEVTAGNITRGPTITRYEVYPSMGLRVSRITQLEADLARATKAERINILAPVPGSDTVGIEIANNEKVAVPLHDLLHDPAFTSSKNKIPLALGKDVYGNTVIGDLAAMPHLLVAGATGSGKSVCINTIISSILFKFSPNELRFIMVDPKVVEMQMYNTLPHLAVPVVTDPNKVLAALRWVVNEMERRYRIFADVGVRNFDAFNSRELPEKEQPEEPAEGEEEDKPEEEESYDQEHIDSIAQALTDGELGPPSLDGSDDDDEEEEIPDRVPYIVIIIDELADLMQTAPADMEMCIARIAQKARAAGIHLIIATQTPRADVVTGIIKANIPSRIAFQVSSKLDSRVILDVSGADKLVGKGDMLYLPPGSAKLERAQGAFVSDDEVEDLISFCSNQVDQKFEETVQASIESGGSGGDDDDNEVSDADEEIIEKCLEVIRQEKKASTSLLQRRLRLGYTRAARMMDILEDRGIIGPGDGARPREILINVGQDEP</sequence>
<dbReference type="InterPro" id="IPR036388">
    <property type="entry name" value="WH-like_DNA-bd_sf"/>
</dbReference>
<evidence type="ECO:0000313" key="19">
    <source>
        <dbReference type="Proteomes" id="UP000557872"/>
    </source>
</evidence>
<dbReference type="Gene3D" id="3.40.50.300">
    <property type="entry name" value="P-loop containing nucleotide triphosphate hydrolases"/>
    <property type="match status" value="1"/>
</dbReference>
<comment type="subunit">
    <text evidence="13">Homohexamer. Forms a ring that surrounds DNA.</text>
</comment>
<keyword evidence="9 16" id="KW-1133">Transmembrane helix</keyword>
<feature type="transmembrane region" description="Helical" evidence="16">
    <location>
        <begin position="167"/>
        <end position="186"/>
    </location>
</feature>
<dbReference type="SMART" id="SM00382">
    <property type="entry name" value="AAA"/>
    <property type="match status" value="1"/>
</dbReference>
<dbReference type="SUPFAM" id="SSF46785">
    <property type="entry name" value="Winged helix' DNA-binding domain"/>
    <property type="match status" value="1"/>
</dbReference>
<gene>
    <name evidence="18" type="ORF">HW115_14490</name>
</gene>
<evidence type="ECO:0000256" key="5">
    <source>
        <dbReference type="ARBA" id="ARBA00022692"/>
    </source>
</evidence>
<dbReference type="Pfam" id="PF17854">
    <property type="entry name" value="FtsK_alpha"/>
    <property type="match status" value="1"/>
</dbReference>
<keyword evidence="7" id="KW-0159">Chromosome partition</keyword>
<feature type="domain" description="FtsK" evidence="17">
    <location>
        <begin position="465"/>
        <end position="710"/>
    </location>
</feature>
<protein>
    <submittedName>
        <fullName evidence="18">DNA translocase FtsK</fullName>
    </submittedName>
</protein>
<evidence type="ECO:0000256" key="8">
    <source>
        <dbReference type="ARBA" id="ARBA00022840"/>
    </source>
</evidence>
<feature type="binding site" evidence="14">
    <location>
        <begin position="482"/>
        <end position="489"/>
    </location>
    <ligand>
        <name>ATP</name>
        <dbReference type="ChEBI" id="CHEBI:30616"/>
    </ligand>
</feature>
<dbReference type="InterPro" id="IPR050206">
    <property type="entry name" value="FtsK/SpoIIIE/SftA"/>
</dbReference>
<dbReference type="AlphaFoldDB" id="A0A851GGB4"/>
<dbReference type="Gene3D" id="3.30.980.40">
    <property type="match status" value="1"/>
</dbReference>
<keyword evidence="4" id="KW-0132">Cell division</keyword>
<reference evidence="18 19" key="1">
    <citation type="submission" date="2020-07" db="EMBL/GenBank/DDBJ databases">
        <title>Roseicoccus Jingziensis gen. nov., sp. nov., isolated from coastal seawater.</title>
        <authorList>
            <person name="Feng X."/>
        </authorList>
    </citation>
    <scope>NUCLEOTIDE SEQUENCE [LARGE SCALE GENOMIC DNA]</scope>
    <source>
        <strain evidence="18 19">N1E253</strain>
    </source>
</reference>
<keyword evidence="12" id="KW-0131">Cell cycle</keyword>
<feature type="compositionally biased region" description="Acidic residues" evidence="15">
    <location>
        <begin position="622"/>
        <end position="631"/>
    </location>
</feature>
<evidence type="ECO:0000256" key="4">
    <source>
        <dbReference type="ARBA" id="ARBA00022618"/>
    </source>
</evidence>
<evidence type="ECO:0000313" key="18">
    <source>
        <dbReference type="EMBL" id="NWK56828.1"/>
    </source>
</evidence>
<comment type="similarity">
    <text evidence="2">Belongs to the FtsK/SpoIIIE/SftA family.</text>
</comment>
<evidence type="ECO:0000256" key="14">
    <source>
        <dbReference type="PROSITE-ProRule" id="PRU00289"/>
    </source>
</evidence>